<dbReference type="AlphaFoldDB" id="A0A834HUG5"/>
<evidence type="ECO:0000313" key="2">
    <source>
        <dbReference type="Proteomes" id="UP000625711"/>
    </source>
</evidence>
<gene>
    <name evidence="1" type="ORF">GWI33_018641</name>
</gene>
<proteinExistence type="predicted"/>
<accession>A0A834HUG5</accession>
<comment type="caution">
    <text evidence="1">The sequence shown here is derived from an EMBL/GenBank/DDBJ whole genome shotgun (WGS) entry which is preliminary data.</text>
</comment>
<dbReference type="Proteomes" id="UP000625711">
    <property type="component" value="Unassembled WGS sequence"/>
</dbReference>
<reference evidence="1" key="1">
    <citation type="submission" date="2020-08" db="EMBL/GenBank/DDBJ databases">
        <title>Genome sequencing and assembly of the red palm weevil Rhynchophorus ferrugineus.</title>
        <authorList>
            <person name="Dias G.B."/>
            <person name="Bergman C.M."/>
            <person name="Manee M."/>
        </authorList>
    </citation>
    <scope>NUCLEOTIDE SEQUENCE</scope>
    <source>
        <strain evidence="1">AA-2017</strain>
        <tissue evidence="1">Whole larva</tissue>
    </source>
</reference>
<name>A0A834HUG5_RHYFE</name>
<sequence>MASGIKKQTHAAQRPPKTQLIDIRSRLFINRKTDRIFSFFYPAVCLYSAWRPPHSCRCSWRPVSGRLVTEPSSSVASITVTAAHRKSIRGAHFPNYSCRRPFAGLRCPHNWPPRPLFDGNRWASEKLPRKRSSDARTIRRTTEREIGGRYVSGWFVPSYNLCQLTSVQTVIISASGWHKINLTCAEYGQLKIILSKVLGLFT</sequence>
<keyword evidence="2" id="KW-1185">Reference proteome</keyword>
<protein>
    <submittedName>
        <fullName evidence="1">Uncharacterized protein</fullName>
    </submittedName>
</protein>
<organism evidence="1 2">
    <name type="scientific">Rhynchophorus ferrugineus</name>
    <name type="common">Red palm weevil</name>
    <name type="synonym">Curculio ferrugineus</name>
    <dbReference type="NCBI Taxonomy" id="354439"/>
    <lineage>
        <taxon>Eukaryota</taxon>
        <taxon>Metazoa</taxon>
        <taxon>Ecdysozoa</taxon>
        <taxon>Arthropoda</taxon>
        <taxon>Hexapoda</taxon>
        <taxon>Insecta</taxon>
        <taxon>Pterygota</taxon>
        <taxon>Neoptera</taxon>
        <taxon>Endopterygota</taxon>
        <taxon>Coleoptera</taxon>
        <taxon>Polyphaga</taxon>
        <taxon>Cucujiformia</taxon>
        <taxon>Curculionidae</taxon>
        <taxon>Dryophthorinae</taxon>
        <taxon>Rhynchophorus</taxon>
    </lineage>
</organism>
<evidence type="ECO:0000313" key="1">
    <source>
        <dbReference type="EMBL" id="KAF7268179.1"/>
    </source>
</evidence>
<dbReference type="EMBL" id="JAACXV010014339">
    <property type="protein sequence ID" value="KAF7268179.1"/>
    <property type="molecule type" value="Genomic_DNA"/>
</dbReference>